<name>A0A9Q1D4Z3_CONCO</name>
<organism evidence="2 3">
    <name type="scientific">Conger conger</name>
    <name type="common">Conger eel</name>
    <name type="synonym">Muraena conger</name>
    <dbReference type="NCBI Taxonomy" id="82655"/>
    <lineage>
        <taxon>Eukaryota</taxon>
        <taxon>Metazoa</taxon>
        <taxon>Chordata</taxon>
        <taxon>Craniata</taxon>
        <taxon>Vertebrata</taxon>
        <taxon>Euteleostomi</taxon>
        <taxon>Actinopterygii</taxon>
        <taxon>Neopterygii</taxon>
        <taxon>Teleostei</taxon>
        <taxon>Anguilliformes</taxon>
        <taxon>Congridae</taxon>
        <taxon>Conger</taxon>
    </lineage>
</organism>
<evidence type="ECO:0000313" key="3">
    <source>
        <dbReference type="Proteomes" id="UP001152803"/>
    </source>
</evidence>
<dbReference type="Proteomes" id="UP001152803">
    <property type="component" value="Unassembled WGS sequence"/>
</dbReference>
<dbReference type="EMBL" id="JAFJMO010000013">
    <property type="protein sequence ID" value="KAJ8258681.1"/>
    <property type="molecule type" value="Genomic_DNA"/>
</dbReference>
<reference evidence="2" key="1">
    <citation type="journal article" date="2023" name="Science">
        <title>Genome structures resolve the early diversification of teleost fishes.</title>
        <authorList>
            <person name="Parey E."/>
            <person name="Louis A."/>
            <person name="Montfort J."/>
            <person name="Bouchez O."/>
            <person name="Roques C."/>
            <person name="Iampietro C."/>
            <person name="Lluch J."/>
            <person name="Castinel A."/>
            <person name="Donnadieu C."/>
            <person name="Desvignes T."/>
            <person name="Floi Bucao C."/>
            <person name="Jouanno E."/>
            <person name="Wen M."/>
            <person name="Mejri S."/>
            <person name="Dirks R."/>
            <person name="Jansen H."/>
            <person name="Henkel C."/>
            <person name="Chen W.J."/>
            <person name="Zahm M."/>
            <person name="Cabau C."/>
            <person name="Klopp C."/>
            <person name="Thompson A.W."/>
            <person name="Robinson-Rechavi M."/>
            <person name="Braasch I."/>
            <person name="Lecointre G."/>
            <person name="Bobe J."/>
            <person name="Postlethwait J.H."/>
            <person name="Berthelot C."/>
            <person name="Roest Crollius H."/>
            <person name="Guiguen Y."/>
        </authorList>
    </citation>
    <scope>NUCLEOTIDE SEQUENCE</scope>
    <source>
        <strain evidence="2">Concon-B</strain>
    </source>
</reference>
<keyword evidence="3" id="KW-1185">Reference proteome</keyword>
<proteinExistence type="predicted"/>
<comment type="caution">
    <text evidence="2">The sequence shown here is derived from an EMBL/GenBank/DDBJ whole genome shotgun (WGS) entry which is preliminary data.</text>
</comment>
<feature type="signal peptide" evidence="1">
    <location>
        <begin position="1"/>
        <end position="24"/>
    </location>
</feature>
<keyword evidence="1" id="KW-0732">Signal</keyword>
<evidence type="ECO:0000313" key="2">
    <source>
        <dbReference type="EMBL" id="KAJ8258681.1"/>
    </source>
</evidence>
<accession>A0A9Q1D4Z3</accession>
<feature type="chain" id="PRO_5040248753" description="Secreted protein" evidence="1">
    <location>
        <begin position="25"/>
        <end position="109"/>
    </location>
</feature>
<evidence type="ECO:0008006" key="4">
    <source>
        <dbReference type="Google" id="ProtNLM"/>
    </source>
</evidence>
<dbReference type="AlphaFoldDB" id="A0A9Q1D4Z3"/>
<gene>
    <name evidence="2" type="ORF">COCON_G00176930</name>
</gene>
<evidence type="ECO:0000256" key="1">
    <source>
        <dbReference type="SAM" id="SignalP"/>
    </source>
</evidence>
<sequence length="109" mass="12134">MELFSRQAAGRLCLFLALRSFSPCEVDVTAKPPSHAHPPRMAGECLLPADWGPTPALGPISNSQLNPSCPYYSIMQFHRALTPEPYRPRAKDRILTSRGLEILDTFILI</sequence>
<protein>
    <recommendedName>
        <fullName evidence="4">Secreted protein</fullName>
    </recommendedName>
</protein>